<accession>A0A9X0HIF8</accession>
<gene>
    <name evidence="7" type="ORF">ASU33_03550</name>
</gene>
<name>A0A9X0HIF8_SOLP1</name>
<sequence length="431" mass="48038">MLFSELHPSFILPVLARWYRNGYLSQYLLLVACLGGMVGLLFTARAFVALAPVAAVIAAGLNPNVRREIPHWLRNRSALRLAALYLLMPFSWWYTQDWPIWRHEVYRQLPLIGVPLAFSLAVPLTRCQRMGLGGFFVGTTALLGAATVGRYLLDQQAAQDLIRVGQNVPSVSGIFHIHFGILLALAAFFAVPLSREPNLGKAPRWLLLTAGVIAVSSLHVLAYRTGLMAFYLALGAVVLLLLKRKPLLALGLVALGVLLAAGAYYNLESVQERVSSTLYDLEQFQRGHDINQFSLSRRLAAWQNALTLAKRHPWLGVAPADVRQALMEQFSWRSYGLKPENWVMVHNQYLHYLVGSGVLGLAVWLWVLIGPLVQPSLRRNPYVRYFLLTFGAAALADSLLELQIGFNLFAFLYGFLVVAAERRAQNHNATL</sequence>
<evidence type="ECO:0000256" key="5">
    <source>
        <dbReference type="SAM" id="Phobius"/>
    </source>
</evidence>
<feature type="transmembrane region" description="Helical" evidence="5">
    <location>
        <begin position="27"/>
        <end position="57"/>
    </location>
</feature>
<feature type="transmembrane region" description="Helical" evidence="5">
    <location>
        <begin position="78"/>
        <end position="94"/>
    </location>
</feature>
<evidence type="ECO:0000256" key="4">
    <source>
        <dbReference type="ARBA" id="ARBA00023136"/>
    </source>
</evidence>
<feature type="domain" description="O-antigen ligase-related" evidence="6">
    <location>
        <begin position="213"/>
        <end position="365"/>
    </location>
</feature>
<feature type="transmembrane region" description="Helical" evidence="5">
    <location>
        <begin position="132"/>
        <end position="153"/>
    </location>
</feature>
<proteinExistence type="predicted"/>
<dbReference type="GO" id="GO:0016020">
    <property type="term" value="C:membrane"/>
    <property type="evidence" value="ECO:0007669"/>
    <property type="project" value="UniProtKB-SubCell"/>
</dbReference>
<protein>
    <recommendedName>
        <fullName evidence="6">O-antigen ligase-related domain-containing protein</fullName>
    </recommendedName>
</protein>
<dbReference type="AlphaFoldDB" id="A0A9X0HIF8"/>
<dbReference type="InterPro" id="IPR051533">
    <property type="entry name" value="WaaL-like"/>
</dbReference>
<dbReference type="InterPro" id="IPR007016">
    <property type="entry name" value="O-antigen_ligase-rel_domated"/>
</dbReference>
<evidence type="ECO:0000313" key="7">
    <source>
        <dbReference type="EMBL" id="KUG06444.1"/>
    </source>
</evidence>
<feature type="transmembrane region" description="Helical" evidence="5">
    <location>
        <begin position="402"/>
        <end position="420"/>
    </location>
</feature>
<comment type="caution">
    <text evidence="7">The sequence shown here is derived from an EMBL/GenBank/DDBJ whole genome shotgun (WGS) entry which is preliminary data.</text>
</comment>
<feature type="transmembrane region" description="Helical" evidence="5">
    <location>
        <begin position="349"/>
        <end position="369"/>
    </location>
</feature>
<dbReference type="PANTHER" id="PTHR37422:SF13">
    <property type="entry name" value="LIPOPOLYSACCHARIDE BIOSYNTHESIS PROTEIN PA4999-RELATED"/>
    <property type="match status" value="1"/>
</dbReference>
<evidence type="ECO:0000256" key="3">
    <source>
        <dbReference type="ARBA" id="ARBA00022989"/>
    </source>
</evidence>
<keyword evidence="4 5" id="KW-0472">Membrane</keyword>
<dbReference type="Proteomes" id="UP000054223">
    <property type="component" value="Unassembled WGS sequence"/>
</dbReference>
<dbReference type="Pfam" id="PF04932">
    <property type="entry name" value="Wzy_C"/>
    <property type="match status" value="1"/>
</dbReference>
<reference evidence="7 8" key="1">
    <citation type="submission" date="2015-11" db="EMBL/GenBank/DDBJ databases">
        <title>Solirubrum puertoriconensis gen. nov. an environmental bacteria isolated in Puerto Rico.</title>
        <authorList>
            <person name="Cuebas-Irizarry M.F."/>
            <person name="Montalvo-Rodriguez R."/>
        </authorList>
    </citation>
    <scope>NUCLEOTIDE SEQUENCE [LARGE SCALE GENOMIC DNA]</scope>
    <source>
        <strain evidence="7 8">MC1A</strain>
    </source>
</reference>
<evidence type="ECO:0000256" key="2">
    <source>
        <dbReference type="ARBA" id="ARBA00022692"/>
    </source>
</evidence>
<dbReference type="EMBL" id="LNAL01000008">
    <property type="protein sequence ID" value="KUG06444.1"/>
    <property type="molecule type" value="Genomic_DNA"/>
</dbReference>
<evidence type="ECO:0000259" key="6">
    <source>
        <dbReference type="Pfam" id="PF04932"/>
    </source>
</evidence>
<comment type="subcellular location">
    <subcellularLocation>
        <location evidence="1">Membrane</location>
        <topology evidence="1">Multi-pass membrane protein</topology>
    </subcellularLocation>
</comment>
<keyword evidence="8" id="KW-1185">Reference proteome</keyword>
<evidence type="ECO:0000313" key="8">
    <source>
        <dbReference type="Proteomes" id="UP000054223"/>
    </source>
</evidence>
<feature type="transmembrane region" description="Helical" evidence="5">
    <location>
        <begin position="106"/>
        <end position="125"/>
    </location>
</feature>
<feature type="transmembrane region" description="Helical" evidence="5">
    <location>
        <begin position="247"/>
        <end position="267"/>
    </location>
</feature>
<keyword evidence="2 5" id="KW-0812">Transmembrane</keyword>
<organism evidence="7 8">
    <name type="scientific">Solirubrum puertoriconensis</name>
    <dbReference type="NCBI Taxonomy" id="1751427"/>
    <lineage>
        <taxon>Bacteria</taxon>
        <taxon>Pseudomonadati</taxon>
        <taxon>Bacteroidota</taxon>
        <taxon>Cytophagia</taxon>
        <taxon>Cytophagales</taxon>
    </lineage>
</organism>
<evidence type="ECO:0000256" key="1">
    <source>
        <dbReference type="ARBA" id="ARBA00004141"/>
    </source>
</evidence>
<dbReference type="PANTHER" id="PTHR37422">
    <property type="entry name" value="TEICHURONIC ACID BIOSYNTHESIS PROTEIN TUAE"/>
    <property type="match status" value="1"/>
</dbReference>
<keyword evidence="3 5" id="KW-1133">Transmembrane helix</keyword>
<feature type="transmembrane region" description="Helical" evidence="5">
    <location>
        <begin position="173"/>
        <end position="193"/>
    </location>
</feature>
<feature type="transmembrane region" description="Helical" evidence="5">
    <location>
        <begin position="205"/>
        <end position="221"/>
    </location>
</feature>